<dbReference type="PROSITE" id="PS51257">
    <property type="entry name" value="PROKAR_LIPOPROTEIN"/>
    <property type="match status" value="1"/>
</dbReference>
<dbReference type="RefSeq" id="WP_184581187.1">
    <property type="nucleotide sequence ID" value="NZ_JACHJT010000001.1"/>
</dbReference>
<protein>
    <submittedName>
        <fullName evidence="2">ABC-type uncharacterized transport system auxiliary subunit</fullName>
    </submittedName>
</protein>
<evidence type="ECO:0000256" key="1">
    <source>
        <dbReference type="SAM" id="SignalP"/>
    </source>
</evidence>
<feature type="chain" id="PRO_5039084743" evidence="1">
    <location>
        <begin position="22"/>
        <end position="111"/>
    </location>
</feature>
<accession>A0A7W7RKE8</accession>
<dbReference type="EMBL" id="JACHJT010000001">
    <property type="protein sequence ID" value="MBB4933602.1"/>
    <property type="molecule type" value="Genomic_DNA"/>
</dbReference>
<comment type="caution">
    <text evidence="2">The sequence shown here is derived from an EMBL/GenBank/DDBJ whole genome shotgun (WGS) entry which is preliminary data.</text>
</comment>
<organism evidence="2 3">
    <name type="scientific">Lipingzhangella halophila</name>
    <dbReference type="NCBI Taxonomy" id="1783352"/>
    <lineage>
        <taxon>Bacteria</taxon>
        <taxon>Bacillati</taxon>
        <taxon>Actinomycetota</taxon>
        <taxon>Actinomycetes</taxon>
        <taxon>Streptosporangiales</taxon>
        <taxon>Nocardiopsidaceae</taxon>
        <taxon>Lipingzhangella</taxon>
    </lineage>
</organism>
<gene>
    <name evidence="2" type="ORF">F4561_004422</name>
</gene>
<name>A0A7W7RKE8_9ACTN</name>
<evidence type="ECO:0000313" key="2">
    <source>
        <dbReference type="EMBL" id="MBB4933602.1"/>
    </source>
</evidence>
<sequence length="111" mass="11563">MIPARSARVASLALLAAAALALTGCQYHSQSCNNDVCTLTTNSQYEDEFSNGDRYGVQEISPGESATVLAGPMGNEATAELAEGESADLGGYTATVEAIEEDEVTVVFEPQ</sequence>
<proteinExistence type="predicted"/>
<keyword evidence="3" id="KW-1185">Reference proteome</keyword>
<keyword evidence="1" id="KW-0732">Signal</keyword>
<reference evidence="2 3" key="1">
    <citation type="submission" date="2020-08" db="EMBL/GenBank/DDBJ databases">
        <title>Sequencing the genomes of 1000 actinobacteria strains.</title>
        <authorList>
            <person name="Klenk H.-P."/>
        </authorList>
    </citation>
    <scope>NUCLEOTIDE SEQUENCE [LARGE SCALE GENOMIC DNA]</scope>
    <source>
        <strain evidence="2 3">DSM 102030</strain>
    </source>
</reference>
<feature type="signal peptide" evidence="1">
    <location>
        <begin position="1"/>
        <end position="21"/>
    </location>
</feature>
<dbReference type="Proteomes" id="UP000523007">
    <property type="component" value="Unassembled WGS sequence"/>
</dbReference>
<dbReference type="AlphaFoldDB" id="A0A7W7RKE8"/>
<evidence type="ECO:0000313" key="3">
    <source>
        <dbReference type="Proteomes" id="UP000523007"/>
    </source>
</evidence>